<dbReference type="InterPro" id="IPR036412">
    <property type="entry name" value="HAD-like_sf"/>
</dbReference>
<gene>
    <name evidence="2" type="ORF">ACH46_07125</name>
</gene>
<dbReference type="STRING" id="1136941.ACH46_07125"/>
<dbReference type="RefSeq" id="WP_062392297.1">
    <property type="nucleotide sequence ID" value="NZ_CP011853.1"/>
</dbReference>
<dbReference type="PATRIC" id="fig|1136941.3.peg.1460"/>
<keyword evidence="3" id="KW-1185">Reference proteome</keyword>
<name>A0A0N9MPY1_9ACTN</name>
<accession>A0A0N9MPY1</accession>
<dbReference type="InterPro" id="IPR006439">
    <property type="entry name" value="HAD-SF_hydro_IA"/>
</dbReference>
<dbReference type="Gene3D" id="1.10.150.750">
    <property type="match status" value="1"/>
</dbReference>
<dbReference type="PANTHER" id="PTHR43316:SF3">
    <property type="entry name" value="HALOACID DEHALOGENASE, TYPE II (AFU_ORTHOLOGUE AFUA_2G07750)-RELATED"/>
    <property type="match status" value="1"/>
</dbReference>
<dbReference type="GO" id="GO:0019120">
    <property type="term" value="F:hydrolase activity, acting on acid halide bonds, in C-halide compounds"/>
    <property type="evidence" value="ECO:0007669"/>
    <property type="project" value="InterPro"/>
</dbReference>
<evidence type="ECO:0000313" key="2">
    <source>
        <dbReference type="EMBL" id="ALG84316.1"/>
    </source>
</evidence>
<dbReference type="OrthoDB" id="3774052at2"/>
<reference evidence="2 3" key="2">
    <citation type="journal article" date="2017" name="Int. J. Syst. Evol. Microbiol.">
        <title>Gordonia phthalatica sp. nov., a di-n-butyl phthalate-degrading bacterium isolated from activated sludge.</title>
        <authorList>
            <person name="Jin D."/>
            <person name="Kong X."/>
            <person name="Jia M."/>
            <person name="Yu X."/>
            <person name="Wang X."/>
            <person name="Zhuang X."/>
            <person name="Deng Y."/>
            <person name="Bai Z."/>
        </authorList>
    </citation>
    <scope>NUCLEOTIDE SEQUENCE [LARGE SCALE GENOMIC DNA]</scope>
    <source>
        <strain evidence="2 3">QH-11</strain>
    </source>
</reference>
<keyword evidence="1" id="KW-0378">Hydrolase</keyword>
<reference evidence="3" key="1">
    <citation type="submission" date="2015-06" db="EMBL/GenBank/DDBJ databases">
        <title>Complete genome sequence and metabolic analysis of phthalate degradation pathway in Gordonia sp. QH-11.</title>
        <authorList>
            <person name="Jin D."/>
            <person name="Kong X."/>
            <person name="Bai Z."/>
        </authorList>
    </citation>
    <scope>NUCLEOTIDE SEQUENCE [LARGE SCALE GENOMIC DNA]</scope>
    <source>
        <strain evidence="3">QH-11</strain>
    </source>
</reference>
<dbReference type="SUPFAM" id="SSF56784">
    <property type="entry name" value="HAD-like"/>
    <property type="match status" value="1"/>
</dbReference>
<dbReference type="EMBL" id="CP011853">
    <property type="protein sequence ID" value="ALG84316.1"/>
    <property type="molecule type" value="Genomic_DNA"/>
</dbReference>
<dbReference type="Pfam" id="PF00702">
    <property type="entry name" value="Hydrolase"/>
    <property type="match status" value="1"/>
</dbReference>
<dbReference type="PRINTS" id="PR00413">
    <property type="entry name" value="HADHALOGNASE"/>
</dbReference>
<evidence type="ECO:0000256" key="1">
    <source>
        <dbReference type="ARBA" id="ARBA00022801"/>
    </source>
</evidence>
<dbReference type="AlphaFoldDB" id="A0A0N9MPY1"/>
<evidence type="ECO:0000313" key="3">
    <source>
        <dbReference type="Proteomes" id="UP000063789"/>
    </source>
</evidence>
<sequence>MTSLPSPSTLKVLAFDTFGTVSDWHAGVSSVLAQLFPELDSSLVARDWRRMYAPIMAEVEIGERPWTLLDDLQRETLDRLLRSKYDVVPTAEQLDVAVHSWHVLPGWPDSSAGLHRLKKKFTICALSNGNVALLNEMAKTSDFPWDFIGGSDLWRHYKPASEVYLGLVRLMQVEPSEVMMVATHVTDLAAARTFGLQTAYVSRPTEWGPETKREEPNPDDAFFVRGIDELATLLGC</sequence>
<dbReference type="NCBIfam" id="TIGR01493">
    <property type="entry name" value="HAD-SF-IA-v2"/>
    <property type="match status" value="1"/>
</dbReference>
<dbReference type="Proteomes" id="UP000063789">
    <property type="component" value="Chromosome"/>
</dbReference>
<dbReference type="InterPro" id="IPR051540">
    <property type="entry name" value="S-2-haloacid_dehalogenase"/>
</dbReference>
<protein>
    <submittedName>
        <fullName evidence="2">Haloacid dehalogenase</fullName>
    </submittedName>
</protein>
<proteinExistence type="predicted"/>
<organism evidence="2 3">
    <name type="scientific">Gordonia phthalatica</name>
    <dbReference type="NCBI Taxonomy" id="1136941"/>
    <lineage>
        <taxon>Bacteria</taxon>
        <taxon>Bacillati</taxon>
        <taxon>Actinomycetota</taxon>
        <taxon>Actinomycetes</taxon>
        <taxon>Mycobacteriales</taxon>
        <taxon>Gordoniaceae</taxon>
        <taxon>Gordonia</taxon>
    </lineage>
</organism>
<dbReference type="Gene3D" id="3.40.50.1000">
    <property type="entry name" value="HAD superfamily/HAD-like"/>
    <property type="match status" value="1"/>
</dbReference>
<dbReference type="InterPro" id="IPR023214">
    <property type="entry name" value="HAD_sf"/>
</dbReference>
<dbReference type="KEGG" id="goq:ACH46_07125"/>
<dbReference type="PANTHER" id="PTHR43316">
    <property type="entry name" value="HYDROLASE, HALOACID DELAHOGENASE-RELATED"/>
    <property type="match status" value="1"/>
</dbReference>
<dbReference type="NCBIfam" id="TIGR01428">
    <property type="entry name" value="HAD_type_II"/>
    <property type="match status" value="1"/>
</dbReference>
<dbReference type="InterPro" id="IPR006328">
    <property type="entry name" value="2-HAD"/>
</dbReference>